<protein>
    <submittedName>
        <fullName evidence="3">FMN-binding glutamate synthase family protein</fullName>
    </submittedName>
</protein>
<dbReference type="Gene3D" id="3.20.20.70">
    <property type="entry name" value="Aldolase class I"/>
    <property type="match status" value="1"/>
</dbReference>
<dbReference type="Pfam" id="PF01645">
    <property type="entry name" value="Glu_synthase"/>
    <property type="match status" value="2"/>
</dbReference>
<dbReference type="Proteomes" id="UP000317158">
    <property type="component" value="Unassembled WGS sequence"/>
</dbReference>
<name>A0A520KS60_METT2</name>
<comment type="caution">
    <text evidence="3">The sequence shown here is derived from an EMBL/GenBank/DDBJ whole genome shotgun (WGS) entry which is preliminary data.</text>
</comment>
<feature type="domain" description="Glutamate synthase" evidence="2">
    <location>
        <begin position="280"/>
        <end position="405"/>
    </location>
</feature>
<dbReference type="InterPro" id="IPR002932">
    <property type="entry name" value="Glu_synthdom"/>
</dbReference>
<dbReference type="SUPFAM" id="SSF51395">
    <property type="entry name" value="FMN-linked oxidoreductases"/>
    <property type="match status" value="1"/>
</dbReference>
<evidence type="ECO:0000313" key="4">
    <source>
        <dbReference type="Proteomes" id="UP000317158"/>
    </source>
</evidence>
<dbReference type="InterPro" id="IPR013785">
    <property type="entry name" value="Aldolase_TIM"/>
</dbReference>
<comment type="similarity">
    <text evidence="1">Belongs to the glutamate synthase family.</text>
</comment>
<organism evidence="3 4">
    <name type="scientific">Methanoliparum thermophilum</name>
    <dbReference type="NCBI Taxonomy" id="2491083"/>
    <lineage>
        <taxon>Archaea</taxon>
        <taxon>Methanobacteriati</taxon>
        <taxon>Methanobacteriota</taxon>
        <taxon>Candidatus Methanoliparia</taxon>
        <taxon>Candidatus Methanoliparales</taxon>
        <taxon>Candidatus Methanoliparaceae</taxon>
        <taxon>Candidatus Methanoliparum</taxon>
    </lineage>
</organism>
<sequence length="527" mass="58877">MIENYINRKSTNDTRTRLKDVSSFSGMCPLCTEDCNVLCEIGKSSFRGREVLYPSPEYFGKSTSASNKNYPVDWSDIQIMTDISGAKGIEEDIERIIFPNVDITTKFGGVPLNIPMIIAGMGSTAVAQRNWDGLANGAAISGTILTIGENVCGMDPKTRFANGKVEYSEDLTYRVETFRRLWDGKTGDVVVQTNVEDERFGVDDYALSKLEVNIIEKKWGQGAKAIGGEVRINDLDKAKMLKKRGYIIIPDPEDVNIQKLFKNGVFRSFERHSRVGLPKLNDFVENVEKVREKGAKKVFMKTGGYRPSIVAFTLRCASDAKIDAITFDGAGGGTGMSPIPMMQECSTPTVWLEAQVLECLNILRRHGRHIPDVAMAGGFTDETQIFKSIAMSNFSDRPYIKTVAMARAPLTAVMRTKHFVEMAKKEKLSKSFIESYGDSPEKFLICNDEINHRYGDKVPYEAIGLYTYLMDKIGVGLRQLMAGSRKFRLNELDRNDIASLTDKASKVTNIPLLEDLDKDKMENILLD</sequence>
<accession>A0A520KS60</accession>
<proteinExistence type="inferred from homology"/>
<reference evidence="3 4" key="1">
    <citation type="journal article" date="2019" name="Nat. Microbiol.">
        <title>Wide diversity of methane and short-chain alkane metabolisms in uncultured archaea.</title>
        <authorList>
            <person name="Borrel G."/>
            <person name="Adam P.S."/>
            <person name="McKay L.J."/>
            <person name="Chen L.X."/>
            <person name="Sierra-Garcia I.N."/>
            <person name="Sieber C.M."/>
            <person name="Letourneur Q."/>
            <person name="Ghozlane A."/>
            <person name="Andersen G.L."/>
            <person name="Li W.J."/>
            <person name="Hallam S.J."/>
            <person name="Muyzer G."/>
            <person name="de Oliveira V.M."/>
            <person name="Inskeep W.P."/>
            <person name="Banfield J.F."/>
            <person name="Gribaldo S."/>
        </authorList>
    </citation>
    <scope>NUCLEOTIDE SEQUENCE [LARGE SCALE GENOMIC DNA]</scope>
    <source>
        <strain evidence="3">NM1a</strain>
    </source>
</reference>
<dbReference type="GO" id="GO:0006537">
    <property type="term" value="P:glutamate biosynthetic process"/>
    <property type="evidence" value="ECO:0007669"/>
    <property type="project" value="InterPro"/>
</dbReference>
<evidence type="ECO:0000313" key="3">
    <source>
        <dbReference type="EMBL" id="RZN64636.1"/>
    </source>
</evidence>
<evidence type="ECO:0000256" key="1">
    <source>
        <dbReference type="ARBA" id="ARBA00009716"/>
    </source>
</evidence>
<feature type="domain" description="Glutamate synthase" evidence="2">
    <location>
        <begin position="110"/>
        <end position="230"/>
    </location>
</feature>
<gene>
    <name evidence="3" type="ORF">EF806_04715</name>
</gene>
<evidence type="ECO:0000259" key="2">
    <source>
        <dbReference type="Pfam" id="PF01645"/>
    </source>
</evidence>
<dbReference type="AlphaFoldDB" id="A0A520KS60"/>
<dbReference type="GO" id="GO:0015930">
    <property type="term" value="F:glutamate synthase activity"/>
    <property type="evidence" value="ECO:0007669"/>
    <property type="project" value="InterPro"/>
</dbReference>
<dbReference type="EMBL" id="RXIF01000006">
    <property type="protein sequence ID" value="RZN64636.1"/>
    <property type="molecule type" value="Genomic_DNA"/>
</dbReference>